<dbReference type="STRING" id="865937.Gilli_0677"/>
<dbReference type="Pfam" id="PF00534">
    <property type="entry name" value="Glycos_transf_1"/>
    <property type="match status" value="1"/>
</dbReference>
<evidence type="ECO:0000313" key="4">
    <source>
        <dbReference type="EMBL" id="EHQ01388.1"/>
    </source>
</evidence>
<dbReference type="HOGENOM" id="CLU_009583_0_1_10"/>
<proteinExistence type="predicted"/>
<organism evidence="4 5">
    <name type="scientific">Gillisia limnaea (strain DSM 15749 / LMG 21470 / R-8282)</name>
    <dbReference type="NCBI Taxonomy" id="865937"/>
    <lineage>
        <taxon>Bacteria</taxon>
        <taxon>Pseudomonadati</taxon>
        <taxon>Bacteroidota</taxon>
        <taxon>Flavobacteriia</taxon>
        <taxon>Flavobacteriales</taxon>
        <taxon>Flavobacteriaceae</taxon>
        <taxon>Gillisia</taxon>
    </lineage>
</organism>
<dbReference type="Pfam" id="PF13439">
    <property type="entry name" value="Glyco_transf_4"/>
    <property type="match status" value="1"/>
</dbReference>
<dbReference type="GO" id="GO:0016757">
    <property type="term" value="F:glycosyltransferase activity"/>
    <property type="evidence" value="ECO:0007669"/>
    <property type="project" value="InterPro"/>
</dbReference>
<dbReference type="Gene3D" id="3.40.50.2000">
    <property type="entry name" value="Glycogen Phosphorylase B"/>
    <property type="match status" value="2"/>
</dbReference>
<evidence type="ECO:0000313" key="5">
    <source>
        <dbReference type="Proteomes" id="UP000003844"/>
    </source>
</evidence>
<dbReference type="PANTHER" id="PTHR46401:SF2">
    <property type="entry name" value="GLYCOSYLTRANSFERASE WBBK-RELATED"/>
    <property type="match status" value="1"/>
</dbReference>
<keyword evidence="1 4" id="KW-0808">Transferase</keyword>
<evidence type="ECO:0000256" key="1">
    <source>
        <dbReference type="ARBA" id="ARBA00022679"/>
    </source>
</evidence>
<dbReference type="RefSeq" id="WP_006987710.1">
    <property type="nucleotide sequence ID" value="NZ_JH594606.1"/>
</dbReference>
<feature type="domain" description="Glycosyltransferase subfamily 4-like N-terminal" evidence="3">
    <location>
        <begin position="65"/>
        <end position="176"/>
    </location>
</feature>
<dbReference type="EMBL" id="JH594606">
    <property type="protein sequence ID" value="EHQ01388.1"/>
    <property type="molecule type" value="Genomic_DNA"/>
</dbReference>
<keyword evidence="5" id="KW-1185">Reference proteome</keyword>
<dbReference type="InterPro" id="IPR001296">
    <property type="entry name" value="Glyco_trans_1"/>
</dbReference>
<dbReference type="AlphaFoldDB" id="H2BRS3"/>
<dbReference type="SUPFAM" id="SSF53756">
    <property type="entry name" value="UDP-Glycosyltransferase/glycogen phosphorylase"/>
    <property type="match status" value="1"/>
</dbReference>
<dbReference type="Proteomes" id="UP000003844">
    <property type="component" value="Unassembled WGS sequence"/>
</dbReference>
<evidence type="ECO:0000259" key="3">
    <source>
        <dbReference type="Pfam" id="PF13439"/>
    </source>
</evidence>
<feature type="domain" description="Glycosyl transferase family 1" evidence="2">
    <location>
        <begin position="193"/>
        <end position="355"/>
    </location>
</feature>
<name>H2BRS3_GILLR</name>
<dbReference type="GO" id="GO:0009103">
    <property type="term" value="P:lipopolysaccharide biosynthetic process"/>
    <property type="evidence" value="ECO:0007669"/>
    <property type="project" value="TreeGrafter"/>
</dbReference>
<evidence type="ECO:0000259" key="2">
    <source>
        <dbReference type="Pfam" id="PF00534"/>
    </source>
</evidence>
<protein>
    <submittedName>
        <fullName evidence="4">Glycosyl transferase group 1</fullName>
    </submittedName>
</protein>
<dbReference type="InterPro" id="IPR028098">
    <property type="entry name" value="Glyco_trans_4-like_N"/>
</dbReference>
<reference evidence="5" key="1">
    <citation type="journal article" date="2012" name="Stand. Genomic Sci.">
        <title>Genome sequence of the Antarctic rhodopsins-containing flavobacterium Gillisia limnaea type strain (R-8282(T)).</title>
        <authorList>
            <person name="Riedel T."/>
            <person name="Held B."/>
            <person name="Nolan M."/>
            <person name="Lucas S."/>
            <person name="Lapidus A."/>
            <person name="Tice H."/>
            <person name="Del Rio T.G."/>
            <person name="Cheng J.F."/>
            <person name="Han C."/>
            <person name="Tapia R."/>
            <person name="Goodwin L.A."/>
            <person name="Pitluck S."/>
            <person name="Liolios K."/>
            <person name="Mavromatis K."/>
            <person name="Pagani I."/>
            <person name="Ivanova N."/>
            <person name="Mikhailova N."/>
            <person name="Pati A."/>
            <person name="Chen A."/>
            <person name="Palaniappan K."/>
            <person name="Land M."/>
            <person name="Rohde M."/>
            <person name="Tindall B.J."/>
            <person name="Detter J.C."/>
            <person name="Goker M."/>
            <person name="Bristow J."/>
            <person name="Eisen J.A."/>
            <person name="Markowitz V."/>
            <person name="Hugenholtz P."/>
            <person name="Kyrpides N.C."/>
            <person name="Klenk H.P."/>
            <person name="Woyke T."/>
        </authorList>
    </citation>
    <scope>NUCLEOTIDE SEQUENCE [LARGE SCALE GENOMIC DNA]</scope>
    <source>
        <strain evidence="5">DSM 15749 / LMG 21470 / R-8282</strain>
    </source>
</reference>
<sequence>MKVIYIIDSLSGYGAEKSIVQIAQHFEEVTPIFIHLKKGDKLKPSLELEGIKVYSQALESETSFKEAVNSIIPIINKEEPEIIHSTLFRADMVARKLKQVFPHIFLVGSFVSNSYGVNRYRQLSPLSRIKLFSTQLKDRKTAGKVDFFVCNSNAIKKSNIKALGIPGNKVKVIYRGRCFEDYLPTAESVSLLKKELNPEDHIVFLNVSRLHKGKGQLDLLKAFKVLNAQNPKLILLIAGEGSFRGELENFIKSLGLEKNVFLLGYREDVAKLLALADYFVFPSYFEGLPGALIEAIISKTPSIVSDIAENRECFVENGALFFKSGNIKDLGDKMKEALTIKDWKERTESSLENARKNFEIKKVSKEYESFYKKIVKG</sequence>
<dbReference type="eggNOG" id="COG0438">
    <property type="taxonomic scope" value="Bacteria"/>
</dbReference>
<accession>H2BRS3</accession>
<gene>
    <name evidence="4" type="ORF">Gilli_0677</name>
</gene>
<dbReference type="PANTHER" id="PTHR46401">
    <property type="entry name" value="GLYCOSYLTRANSFERASE WBBK-RELATED"/>
    <property type="match status" value="1"/>
</dbReference>